<evidence type="ECO:0000313" key="1">
    <source>
        <dbReference type="EMBL" id="KAG7512993.1"/>
    </source>
</evidence>
<proteinExistence type="predicted"/>
<evidence type="ECO:0000313" key="2">
    <source>
        <dbReference type="Proteomes" id="UP000693946"/>
    </source>
</evidence>
<reference evidence="1 2" key="1">
    <citation type="journal article" date="2021" name="Sci. Rep.">
        <title>Chromosome anchoring in Senegalese sole (Solea senegalensis) reveals sex-associated markers and genome rearrangements in flatfish.</title>
        <authorList>
            <person name="Guerrero-Cozar I."/>
            <person name="Gomez-Garrido J."/>
            <person name="Berbel C."/>
            <person name="Martinez-Blanch J.F."/>
            <person name="Alioto T."/>
            <person name="Claros M.G."/>
            <person name="Gagnaire P.A."/>
            <person name="Manchado M."/>
        </authorList>
    </citation>
    <scope>NUCLEOTIDE SEQUENCE [LARGE SCALE GENOMIC DNA]</scope>
    <source>
        <strain evidence="1">Sse05_10M</strain>
    </source>
</reference>
<name>A0AAV6S6P3_SOLSE</name>
<gene>
    <name evidence="1" type="ORF">JOB18_044850</name>
</gene>
<keyword evidence="2" id="KW-1185">Reference proteome</keyword>
<sequence>MSTTSPIGDGGQILSLKRPPHPMAAHLKQIRLTAELLSSQGPERLNLIQTHWCVDNEGVTRSWERPSNSPHQGTGFLGGVWMRTPAPTQHEPPSIIQILLAQIIADHYGPGQPGESFSTEGISNVHIFKPKAPMSERVADTRKQWGAFLSTCSSSEVALLVRKGFGGRPNICLHLLCKRASLRKPGGSNIVKQMSSNLSLLVWDPGSDRDQWSLLQKQHQNPSALPARERLQRAAIM</sequence>
<organism evidence="1 2">
    <name type="scientific">Solea senegalensis</name>
    <name type="common">Senegalese sole</name>
    <dbReference type="NCBI Taxonomy" id="28829"/>
    <lineage>
        <taxon>Eukaryota</taxon>
        <taxon>Metazoa</taxon>
        <taxon>Chordata</taxon>
        <taxon>Craniata</taxon>
        <taxon>Vertebrata</taxon>
        <taxon>Euteleostomi</taxon>
        <taxon>Actinopterygii</taxon>
        <taxon>Neopterygii</taxon>
        <taxon>Teleostei</taxon>
        <taxon>Neoteleostei</taxon>
        <taxon>Acanthomorphata</taxon>
        <taxon>Carangaria</taxon>
        <taxon>Pleuronectiformes</taxon>
        <taxon>Pleuronectoidei</taxon>
        <taxon>Soleidae</taxon>
        <taxon>Solea</taxon>
    </lineage>
</organism>
<accession>A0AAV6S6P3</accession>
<dbReference type="EMBL" id="JAGKHQ010000007">
    <property type="protein sequence ID" value="KAG7512993.1"/>
    <property type="molecule type" value="Genomic_DNA"/>
</dbReference>
<dbReference type="AlphaFoldDB" id="A0AAV6S6P3"/>
<comment type="caution">
    <text evidence="1">The sequence shown here is derived from an EMBL/GenBank/DDBJ whole genome shotgun (WGS) entry which is preliminary data.</text>
</comment>
<protein>
    <submittedName>
        <fullName evidence="1">Uncharacterized protein</fullName>
    </submittedName>
</protein>
<dbReference type="Proteomes" id="UP000693946">
    <property type="component" value="Linkage Group LG15"/>
</dbReference>